<sequence>MIWDLQLVLLAFALLCLTAALFWPVLVDRPDGFDVDSPRPPCAAGVRKHSIGHAMPSWSCLETDGFVNGNNDSSGGLIVESDNQLGFDIDFDDKTQAWLDWVAPERMELGIRAFLAEVAPDVTPDSLWWKPPLSTKVLEAAEKLFGDWAGFVAPENWYVADGFVRFLGECYVRRSGMTWANRPEWGVLLYSDFGPAVRYGDDIRDVVAMSETLFRKNYGPRMVEYNMTDAGPQGRNST</sequence>
<evidence type="ECO:0000313" key="2">
    <source>
        <dbReference type="Proteomes" id="UP000565715"/>
    </source>
</evidence>
<dbReference type="EMBL" id="JAAXOO010000007">
    <property type="protein sequence ID" value="NKY36730.1"/>
    <property type="molecule type" value="Genomic_DNA"/>
</dbReference>
<keyword evidence="2" id="KW-1185">Reference proteome</keyword>
<organism evidence="1 2">
    <name type="scientific">Nocardia speluncae</name>
    <dbReference type="NCBI Taxonomy" id="419477"/>
    <lineage>
        <taxon>Bacteria</taxon>
        <taxon>Bacillati</taxon>
        <taxon>Actinomycetota</taxon>
        <taxon>Actinomycetes</taxon>
        <taxon>Mycobacteriales</taxon>
        <taxon>Nocardiaceae</taxon>
        <taxon>Nocardia</taxon>
    </lineage>
</organism>
<reference evidence="1 2" key="1">
    <citation type="submission" date="2020-04" db="EMBL/GenBank/DDBJ databases">
        <title>MicrobeNet Type strains.</title>
        <authorList>
            <person name="Nicholson A.C."/>
        </authorList>
    </citation>
    <scope>NUCLEOTIDE SEQUENCE [LARGE SCALE GENOMIC DNA]</scope>
    <source>
        <strain evidence="1 2">DSM 45078</strain>
    </source>
</reference>
<dbReference type="AlphaFoldDB" id="A0A846XPV9"/>
<proteinExistence type="predicted"/>
<dbReference type="RefSeq" id="WP_068039143.1">
    <property type="nucleotide sequence ID" value="NZ_JAAXOO010000007.1"/>
</dbReference>
<evidence type="ECO:0000313" key="1">
    <source>
        <dbReference type="EMBL" id="NKY36730.1"/>
    </source>
</evidence>
<comment type="caution">
    <text evidence="1">The sequence shown here is derived from an EMBL/GenBank/DDBJ whole genome shotgun (WGS) entry which is preliminary data.</text>
</comment>
<accession>A0A846XPV9</accession>
<protein>
    <submittedName>
        <fullName evidence="1">Uncharacterized protein</fullName>
    </submittedName>
</protein>
<name>A0A846XPV9_9NOCA</name>
<dbReference type="Proteomes" id="UP000565715">
    <property type="component" value="Unassembled WGS sequence"/>
</dbReference>
<gene>
    <name evidence="1" type="ORF">HGA13_27200</name>
</gene>